<keyword evidence="9 13" id="KW-1133">Transmembrane helix</keyword>
<keyword evidence="6 13" id="KW-0812">Transmembrane</keyword>
<dbReference type="InterPro" id="IPR052168">
    <property type="entry name" value="Cytochrome_b561_oxidase"/>
</dbReference>
<evidence type="ECO:0000256" key="7">
    <source>
        <dbReference type="ARBA" id="ARBA00022723"/>
    </source>
</evidence>
<keyword evidence="11 13" id="KW-0472">Membrane</keyword>
<dbReference type="STRING" id="1177154.Y5S_02996"/>
<evidence type="ECO:0000313" key="15">
    <source>
        <dbReference type="EMBL" id="KGD63789.1"/>
    </source>
</evidence>
<accession>A0A095SHG5</accession>
<keyword evidence="8" id="KW-0249">Electron transport</keyword>
<dbReference type="RefSeq" id="WP_035234136.1">
    <property type="nucleotide sequence ID" value="NZ_ARXV01000014.1"/>
</dbReference>
<comment type="cofactor">
    <cofactor evidence="1">
        <name>heme b</name>
        <dbReference type="ChEBI" id="CHEBI:60344"/>
    </cofactor>
</comment>
<feature type="transmembrane region" description="Helical" evidence="13">
    <location>
        <begin position="143"/>
        <end position="165"/>
    </location>
</feature>
<dbReference type="EMBL" id="ARXV01000014">
    <property type="protein sequence ID" value="KGD63789.1"/>
    <property type="molecule type" value="Genomic_DNA"/>
</dbReference>
<evidence type="ECO:0000256" key="13">
    <source>
        <dbReference type="SAM" id="Phobius"/>
    </source>
</evidence>
<keyword evidence="3" id="KW-0813">Transport</keyword>
<feature type="domain" description="Cytochrome b561 bacterial/Ni-hydrogenase" evidence="14">
    <location>
        <begin position="6"/>
        <end position="175"/>
    </location>
</feature>
<evidence type="ECO:0000259" key="14">
    <source>
        <dbReference type="Pfam" id="PF01292"/>
    </source>
</evidence>
<protein>
    <submittedName>
        <fullName evidence="15">Cytochrome B651</fullName>
    </submittedName>
</protein>
<evidence type="ECO:0000256" key="3">
    <source>
        <dbReference type="ARBA" id="ARBA00022448"/>
    </source>
</evidence>
<keyword evidence="7" id="KW-0479">Metal-binding</keyword>
<feature type="transmembrane region" description="Helical" evidence="13">
    <location>
        <begin position="87"/>
        <end position="106"/>
    </location>
</feature>
<dbReference type="GO" id="GO:0022904">
    <property type="term" value="P:respiratory electron transport chain"/>
    <property type="evidence" value="ECO:0007669"/>
    <property type="project" value="InterPro"/>
</dbReference>
<dbReference type="Proteomes" id="UP000029444">
    <property type="component" value="Unassembled WGS sequence"/>
</dbReference>
<evidence type="ECO:0000256" key="5">
    <source>
        <dbReference type="ARBA" id="ARBA00022617"/>
    </source>
</evidence>
<evidence type="ECO:0000256" key="2">
    <source>
        <dbReference type="ARBA" id="ARBA00004651"/>
    </source>
</evidence>
<evidence type="ECO:0000256" key="6">
    <source>
        <dbReference type="ARBA" id="ARBA00022692"/>
    </source>
</evidence>
<dbReference type="eggNOG" id="COG3038">
    <property type="taxonomic scope" value="Bacteria"/>
</dbReference>
<evidence type="ECO:0000256" key="4">
    <source>
        <dbReference type="ARBA" id="ARBA00022475"/>
    </source>
</evidence>
<dbReference type="InterPro" id="IPR011577">
    <property type="entry name" value="Cyt_b561_bac/Ni-Hgenase"/>
</dbReference>
<dbReference type="PANTHER" id="PTHR30529">
    <property type="entry name" value="CYTOCHROME B561"/>
    <property type="match status" value="1"/>
</dbReference>
<comment type="similarity">
    <text evidence="12">Belongs to the cytochrome b561 family.</text>
</comment>
<comment type="caution">
    <text evidence="15">The sequence shown here is derived from an EMBL/GenBank/DDBJ whole genome shotgun (WGS) entry which is preliminary data.</text>
</comment>
<reference evidence="15 16" key="1">
    <citation type="submission" date="2012-09" db="EMBL/GenBank/DDBJ databases">
        <title>Genome Sequence of alkane-degrading Bacterium Alcanivorax sp. 19-m-6.</title>
        <authorList>
            <person name="Lai Q."/>
            <person name="Shao Z."/>
        </authorList>
    </citation>
    <scope>NUCLEOTIDE SEQUENCE [LARGE SCALE GENOMIC DNA]</scope>
    <source>
        <strain evidence="15 16">19-m-6</strain>
    </source>
</reference>
<dbReference type="InterPro" id="IPR016174">
    <property type="entry name" value="Di-haem_cyt_TM"/>
</dbReference>
<dbReference type="PANTHER" id="PTHR30529:SF3">
    <property type="entry name" value="CYTOCHROME B561 HOMOLOG 1"/>
    <property type="match status" value="1"/>
</dbReference>
<dbReference type="Pfam" id="PF01292">
    <property type="entry name" value="Ni_hydr_CYTB"/>
    <property type="match status" value="1"/>
</dbReference>
<feature type="transmembrane region" description="Helical" evidence="13">
    <location>
        <begin position="47"/>
        <end position="66"/>
    </location>
</feature>
<evidence type="ECO:0000256" key="11">
    <source>
        <dbReference type="ARBA" id="ARBA00023136"/>
    </source>
</evidence>
<organism evidence="15 16">
    <name type="scientific">Alcanivorax nanhaiticus</name>
    <dbReference type="NCBI Taxonomy" id="1177154"/>
    <lineage>
        <taxon>Bacteria</taxon>
        <taxon>Pseudomonadati</taxon>
        <taxon>Pseudomonadota</taxon>
        <taxon>Gammaproteobacteria</taxon>
        <taxon>Oceanospirillales</taxon>
        <taxon>Alcanivoracaceae</taxon>
        <taxon>Alcanivorax</taxon>
    </lineage>
</organism>
<keyword evidence="4" id="KW-1003">Cell membrane</keyword>
<gene>
    <name evidence="15" type="ORF">Y5S_02996</name>
</gene>
<comment type="subcellular location">
    <subcellularLocation>
        <location evidence="2">Cell membrane</location>
        <topology evidence="2">Multi-pass membrane protein</topology>
    </subcellularLocation>
</comment>
<keyword evidence="5" id="KW-0349">Heme</keyword>
<keyword evidence="10" id="KW-0408">Iron</keyword>
<dbReference type="OrthoDB" id="9793784at2"/>
<evidence type="ECO:0000313" key="16">
    <source>
        <dbReference type="Proteomes" id="UP000029444"/>
    </source>
</evidence>
<name>A0A095SHG5_9GAMM</name>
<sequence length="175" mass="20318">MNPVERWHPLHKGLHWLTLALIIAAWAAVELHEQFAKGSSWREWWKLMHFTIGFSVLLTVTVRLYVRARHPRPALIASRWQALASKAVHALLYLVILAMPLTGMGMRQLAGKDTELFWLFELPQIIAINTDLAKQVAWIHKEFLWNSLLVLVVIHVAGALWHHFIDKDDTLRRML</sequence>
<proteinExistence type="inferred from homology"/>
<dbReference type="GO" id="GO:0005886">
    <property type="term" value="C:plasma membrane"/>
    <property type="evidence" value="ECO:0007669"/>
    <property type="project" value="UniProtKB-SubCell"/>
</dbReference>
<dbReference type="AlphaFoldDB" id="A0A095SHG5"/>
<evidence type="ECO:0000256" key="8">
    <source>
        <dbReference type="ARBA" id="ARBA00022982"/>
    </source>
</evidence>
<evidence type="ECO:0000256" key="12">
    <source>
        <dbReference type="ARBA" id="ARBA00037975"/>
    </source>
</evidence>
<evidence type="ECO:0000256" key="1">
    <source>
        <dbReference type="ARBA" id="ARBA00001970"/>
    </source>
</evidence>
<keyword evidence="16" id="KW-1185">Reference proteome</keyword>
<dbReference type="GO" id="GO:0046872">
    <property type="term" value="F:metal ion binding"/>
    <property type="evidence" value="ECO:0007669"/>
    <property type="project" value="UniProtKB-KW"/>
</dbReference>
<dbReference type="SUPFAM" id="SSF81342">
    <property type="entry name" value="Transmembrane di-heme cytochromes"/>
    <property type="match status" value="1"/>
</dbReference>
<evidence type="ECO:0000256" key="9">
    <source>
        <dbReference type="ARBA" id="ARBA00022989"/>
    </source>
</evidence>
<evidence type="ECO:0000256" key="10">
    <source>
        <dbReference type="ARBA" id="ARBA00023004"/>
    </source>
</evidence>
<dbReference type="GO" id="GO:0020037">
    <property type="term" value="F:heme binding"/>
    <property type="evidence" value="ECO:0007669"/>
    <property type="project" value="TreeGrafter"/>
</dbReference>
<dbReference type="GO" id="GO:0009055">
    <property type="term" value="F:electron transfer activity"/>
    <property type="evidence" value="ECO:0007669"/>
    <property type="project" value="InterPro"/>
</dbReference>
<dbReference type="PATRIC" id="fig|1177154.3.peg.3037"/>